<evidence type="ECO:0000256" key="4">
    <source>
        <dbReference type="ARBA" id="ARBA00022679"/>
    </source>
</evidence>
<comment type="subcellular location">
    <subcellularLocation>
        <location evidence="1">Cell membrane</location>
    </subcellularLocation>
</comment>
<dbReference type="Proteomes" id="UP000011859">
    <property type="component" value="Chromosome"/>
</dbReference>
<sequence length="240" mass="27324" precursor="true">MDSCHPAAPHASIRSLSVIVPLAPGETEWHGLLQQLTSLPMDSEVIVVRADDESWPAPATWPMHLRYRECHCKPGRARQQNLGARLATGHWLWFLHADSRLREDSLRELQRFLAEGGDALGWFKLAFRRDGPRWTALNAAGANLRARWLGLPFGDQGFVLPRHCFETLHGFDEQACYGEDHLLVWAARHAGLPLRCLPASLETSARKYAQHGWLTTTLRHWWLTVAQAWPAWRATHRART</sequence>
<keyword evidence="2" id="KW-1003">Cell membrane</keyword>
<evidence type="ECO:0000259" key="6">
    <source>
        <dbReference type="Pfam" id="PF00535"/>
    </source>
</evidence>
<dbReference type="AlphaFoldDB" id="M4NIV3"/>
<accession>M4NIV3</accession>
<dbReference type="InterPro" id="IPR026461">
    <property type="entry name" value="Trfase_2_rSAM/seldom_assoc"/>
</dbReference>
<dbReference type="PANTHER" id="PTHR43646:SF2">
    <property type="entry name" value="GLYCOSYLTRANSFERASE 2-LIKE DOMAIN-CONTAINING PROTEIN"/>
    <property type="match status" value="1"/>
</dbReference>
<evidence type="ECO:0000256" key="1">
    <source>
        <dbReference type="ARBA" id="ARBA00004236"/>
    </source>
</evidence>
<dbReference type="STRING" id="666685.R2APBS1_3817"/>
<dbReference type="Gene3D" id="3.90.550.10">
    <property type="entry name" value="Spore Coat Polysaccharide Biosynthesis Protein SpsA, Chain A"/>
    <property type="match status" value="1"/>
</dbReference>
<dbReference type="SUPFAM" id="SSF53448">
    <property type="entry name" value="Nucleotide-diphospho-sugar transferases"/>
    <property type="match status" value="1"/>
</dbReference>
<proteinExistence type="predicted"/>
<dbReference type="InterPro" id="IPR029044">
    <property type="entry name" value="Nucleotide-diphossugar_trans"/>
</dbReference>
<dbReference type="HOGENOM" id="CLU_025996_17_3_6"/>
<evidence type="ECO:0000256" key="3">
    <source>
        <dbReference type="ARBA" id="ARBA00022676"/>
    </source>
</evidence>
<dbReference type="GO" id="GO:0005886">
    <property type="term" value="C:plasma membrane"/>
    <property type="evidence" value="ECO:0007669"/>
    <property type="project" value="UniProtKB-SubCell"/>
</dbReference>
<dbReference type="eggNOG" id="COG1216">
    <property type="taxonomic scope" value="Bacteria"/>
</dbReference>
<dbReference type="Pfam" id="PF00535">
    <property type="entry name" value="Glycos_transf_2"/>
    <property type="match status" value="1"/>
</dbReference>
<evidence type="ECO:0000256" key="2">
    <source>
        <dbReference type="ARBA" id="ARBA00022475"/>
    </source>
</evidence>
<name>M4NIV3_9GAMM</name>
<protein>
    <submittedName>
        <fullName evidence="7">Putative glycosyltransferase</fullName>
    </submittedName>
</protein>
<dbReference type="PANTHER" id="PTHR43646">
    <property type="entry name" value="GLYCOSYLTRANSFERASE"/>
    <property type="match status" value="1"/>
</dbReference>
<dbReference type="NCBIfam" id="TIGR04283">
    <property type="entry name" value="glyco_like_mftF"/>
    <property type="match status" value="1"/>
</dbReference>
<dbReference type="GO" id="GO:0016757">
    <property type="term" value="F:glycosyltransferase activity"/>
    <property type="evidence" value="ECO:0007669"/>
    <property type="project" value="UniProtKB-KW"/>
</dbReference>
<keyword evidence="5" id="KW-0472">Membrane</keyword>
<evidence type="ECO:0000256" key="5">
    <source>
        <dbReference type="ARBA" id="ARBA00023136"/>
    </source>
</evidence>
<reference evidence="7 8" key="1">
    <citation type="submission" date="2012-04" db="EMBL/GenBank/DDBJ databases">
        <title>Complete genome of Rhodanobacter sp. 2APBS1.</title>
        <authorList>
            <consortium name="US DOE Joint Genome Institute"/>
            <person name="Huntemann M."/>
            <person name="Wei C.-L."/>
            <person name="Han J."/>
            <person name="Detter J.C."/>
            <person name="Han C."/>
            <person name="Tapia R."/>
            <person name="Munk A.C.C."/>
            <person name="Chen A."/>
            <person name="Krypides N."/>
            <person name="Mavromatis K."/>
            <person name="Markowitz V."/>
            <person name="Szeto E."/>
            <person name="Ivanova N."/>
            <person name="Mikhailova N."/>
            <person name="Ovchinnikova G."/>
            <person name="Pagani I."/>
            <person name="Pati A."/>
            <person name="Goodwin L."/>
            <person name="Peters L."/>
            <person name="Pitluck S."/>
            <person name="Woyke T."/>
            <person name="Prakash O."/>
            <person name="Elkins J."/>
            <person name="Brown S."/>
            <person name="Palumbo A."/>
            <person name="Hemme C."/>
            <person name="Zhou J."/>
            <person name="Watson D."/>
            <person name="Jardine P."/>
            <person name="Kostka J."/>
            <person name="Green S."/>
        </authorList>
    </citation>
    <scope>NUCLEOTIDE SEQUENCE [LARGE SCALE GENOMIC DNA]</scope>
    <source>
        <strain evidence="7 8">2APBS1</strain>
    </source>
</reference>
<evidence type="ECO:0000313" key="7">
    <source>
        <dbReference type="EMBL" id="AGG90875.1"/>
    </source>
</evidence>
<keyword evidence="4 7" id="KW-0808">Transferase</keyword>
<feature type="domain" description="Glycosyltransferase 2-like" evidence="6">
    <location>
        <begin position="57"/>
        <end position="147"/>
    </location>
</feature>
<dbReference type="EMBL" id="CP003470">
    <property type="protein sequence ID" value="AGG90875.1"/>
    <property type="molecule type" value="Genomic_DNA"/>
</dbReference>
<organism evidence="7 8">
    <name type="scientific">Rhodanobacter denitrificans</name>
    <dbReference type="NCBI Taxonomy" id="666685"/>
    <lineage>
        <taxon>Bacteria</taxon>
        <taxon>Pseudomonadati</taxon>
        <taxon>Pseudomonadota</taxon>
        <taxon>Gammaproteobacteria</taxon>
        <taxon>Lysobacterales</taxon>
        <taxon>Rhodanobacteraceae</taxon>
        <taxon>Rhodanobacter</taxon>
    </lineage>
</organism>
<dbReference type="InterPro" id="IPR001173">
    <property type="entry name" value="Glyco_trans_2-like"/>
</dbReference>
<gene>
    <name evidence="7" type="ORF">R2APBS1_3817</name>
</gene>
<keyword evidence="8" id="KW-1185">Reference proteome</keyword>
<keyword evidence="3" id="KW-0328">Glycosyltransferase</keyword>
<evidence type="ECO:0000313" key="8">
    <source>
        <dbReference type="Proteomes" id="UP000011859"/>
    </source>
</evidence>
<dbReference type="KEGG" id="rhd:R2APBS1_3817"/>
<dbReference type="OrthoDB" id="5291101at2"/>